<evidence type="ECO:0000259" key="1">
    <source>
        <dbReference type="Pfam" id="PF14478"/>
    </source>
</evidence>
<dbReference type="PROSITE" id="PS51257">
    <property type="entry name" value="PROKAR_LIPOPROTEIN"/>
    <property type="match status" value="1"/>
</dbReference>
<gene>
    <name evidence="2" type="ORF">UFOPK3444_00274</name>
</gene>
<name>A0A6J7D1M9_9ZZZZ</name>
<protein>
    <submittedName>
        <fullName evidence="2">Unannotated protein</fullName>
    </submittedName>
</protein>
<reference evidence="2" key="1">
    <citation type="submission" date="2020-05" db="EMBL/GenBank/DDBJ databases">
        <authorList>
            <person name="Chiriac C."/>
            <person name="Salcher M."/>
            <person name="Ghai R."/>
            <person name="Kavagutti S V."/>
        </authorList>
    </citation>
    <scope>NUCLEOTIDE SEQUENCE</scope>
</reference>
<dbReference type="EMBL" id="CAFBLU010000003">
    <property type="protein sequence ID" value="CAB4862804.1"/>
    <property type="molecule type" value="Genomic_DNA"/>
</dbReference>
<dbReference type="Gene3D" id="2.170.130.30">
    <property type="match status" value="1"/>
</dbReference>
<dbReference type="InterPro" id="IPR027954">
    <property type="entry name" value="Transcobalamin-like_C"/>
</dbReference>
<evidence type="ECO:0000313" key="2">
    <source>
        <dbReference type="EMBL" id="CAB4862804.1"/>
    </source>
</evidence>
<organism evidence="2">
    <name type="scientific">freshwater metagenome</name>
    <dbReference type="NCBI Taxonomy" id="449393"/>
    <lineage>
        <taxon>unclassified sequences</taxon>
        <taxon>metagenomes</taxon>
        <taxon>ecological metagenomes</taxon>
    </lineage>
</organism>
<dbReference type="Pfam" id="PF14478">
    <property type="entry name" value="DUF4430"/>
    <property type="match status" value="1"/>
</dbReference>
<dbReference type="AlphaFoldDB" id="A0A6J7D1M9"/>
<feature type="domain" description="Transcobalamin-like C-terminal" evidence="1">
    <location>
        <begin position="66"/>
        <end position="132"/>
    </location>
</feature>
<accession>A0A6J7D1M9</accession>
<sequence>MLRRPRMKSRGYLLGVIALGLSAALMAVGCGLGPGAQTGQITLMVTSDFGDGPIGKASAETGTESETAMRQLQRARTVKTRYGGRFVQSIDGLAAFSSSGHPFDWFFFVNGIESTVGAADVTLHAGDDIWWDHRDWSAATHVPAVVGAWPHPFTGGTDGKRLPTRLLCAPNAGNQCNKVEAALAAAGIVSARGLPGIAGKGSGLRVLVGTWDEIRTDPAAAILLGGPSDSGVYVQPSLRGSGFDLLNPSGERGATYGAGTGLVAATVVGDALPTWLVTGTDNKGLSLAVEALNLKVLARHFAVLLTAGGRVVPAPISPEQR</sequence>
<proteinExistence type="predicted"/>